<evidence type="ECO:0000313" key="5">
    <source>
        <dbReference type="EMBL" id="KAA6453129.1"/>
    </source>
</evidence>
<dbReference type="STRING" id="1925020.BTA30_20590"/>
<feature type="domain" description="Acyltransferase 3" evidence="4">
    <location>
        <begin position="7"/>
        <end position="308"/>
    </location>
</feature>
<feature type="transmembrane region" description="Helical" evidence="3">
    <location>
        <begin position="42"/>
        <end position="59"/>
    </location>
</feature>
<comment type="subcellular location">
    <subcellularLocation>
        <location evidence="1">Membrane</location>
    </subcellularLocation>
</comment>
<keyword evidence="3" id="KW-0812">Transmembrane</keyword>
<dbReference type="Pfam" id="PF01757">
    <property type="entry name" value="Acyl_transf_3"/>
    <property type="match status" value="1"/>
</dbReference>
<feature type="transmembrane region" description="Helical" evidence="3">
    <location>
        <begin position="294"/>
        <end position="315"/>
    </location>
</feature>
<proteinExistence type="inferred from homology"/>
<organism evidence="5 6">
    <name type="scientific">Bacillus swezeyi</name>
    <dbReference type="NCBI Taxonomy" id="1925020"/>
    <lineage>
        <taxon>Bacteria</taxon>
        <taxon>Bacillati</taxon>
        <taxon>Bacillota</taxon>
        <taxon>Bacilli</taxon>
        <taxon>Bacillales</taxon>
        <taxon>Bacillaceae</taxon>
        <taxon>Bacillus</taxon>
    </lineage>
</organism>
<feature type="transmembrane region" description="Helical" evidence="3">
    <location>
        <begin position="232"/>
        <end position="249"/>
    </location>
</feature>
<gene>
    <name evidence="5" type="ORF">DX927_02625</name>
</gene>
<keyword evidence="3" id="KW-0472">Membrane</keyword>
<feature type="transmembrane region" description="Helical" evidence="3">
    <location>
        <begin position="256"/>
        <end position="274"/>
    </location>
</feature>
<dbReference type="Proteomes" id="UP000324326">
    <property type="component" value="Unassembled WGS sequence"/>
</dbReference>
<name>A0A5M8RZ68_9BACI</name>
<dbReference type="PANTHER" id="PTHR37312">
    <property type="entry name" value="MEMBRANE-BOUND ACYLTRANSFERASE YKRP-RELATED"/>
    <property type="match status" value="1"/>
</dbReference>
<evidence type="ECO:0000256" key="1">
    <source>
        <dbReference type="ARBA" id="ARBA00004370"/>
    </source>
</evidence>
<comment type="caution">
    <text evidence="5">The sequence shown here is derived from an EMBL/GenBank/DDBJ whole genome shotgun (WGS) entry which is preliminary data.</text>
</comment>
<protein>
    <submittedName>
        <fullName evidence="5">Acyltransferase</fullName>
    </submittedName>
</protein>
<evidence type="ECO:0000313" key="6">
    <source>
        <dbReference type="Proteomes" id="UP000324326"/>
    </source>
</evidence>
<evidence type="ECO:0000259" key="4">
    <source>
        <dbReference type="Pfam" id="PF01757"/>
    </source>
</evidence>
<sequence length="342" mass="39785">MTNSRDSYFDNAKFLLIFLVVFGHIIRSYINDNDVFLHIYKFIYTFHMPAFILISGYFAKGFNRPGYVKKIAWKLMVPYLIFQGIYTVFYSFIDDQSLSAANPLEPQWSLWFLLSLFFWNLLLFPFTRFPAKWAFAASLAISVLVGYIDAVSNTLSLSRTFVFFPVFLAGYYLQKDHFKMLKGWKGKQTALAVLMATFVFYFFVDFDYSWLFGSKPYSEFGDVGMKSGLNRAALLVLTFASTFAFLALVPERQYFFTLWGTRTFYVYLLHGFIIKTFRKTGAEEWLADYQSLTLLMTATAVLTFCLSSGFVKTVAQPVIELKITNFIRWLKRGSLLYKAYFK</sequence>
<keyword evidence="5" id="KW-0808">Transferase</keyword>
<feature type="transmembrane region" description="Helical" evidence="3">
    <location>
        <begin position="193"/>
        <end position="212"/>
    </location>
</feature>
<dbReference type="GO" id="GO:0016747">
    <property type="term" value="F:acyltransferase activity, transferring groups other than amino-acyl groups"/>
    <property type="evidence" value="ECO:0007669"/>
    <property type="project" value="InterPro"/>
</dbReference>
<feature type="transmembrane region" description="Helical" evidence="3">
    <location>
        <begin position="133"/>
        <end position="150"/>
    </location>
</feature>
<feature type="transmembrane region" description="Helical" evidence="3">
    <location>
        <begin position="12"/>
        <end position="30"/>
    </location>
</feature>
<evidence type="ECO:0000256" key="3">
    <source>
        <dbReference type="SAM" id="Phobius"/>
    </source>
</evidence>
<reference evidence="5 6" key="1">
    <citation type="submission" date="2018-08" db="EMBL/GenBank/DDBJ databases">
        <title>Bacillus phenotypic plasticity.</title>
        <authorList>
            <person name="Hurtado E."/>
        </authorList>
    </citation>
    <scope>NUCLEOTIDE SEQUENCE [LARGE SCALE GENOMIC DNA]</scope>
    <source>
        <strain evidence="5 6">427</strain>
    </source>
</reference>
<dbReference type="EMBL" id="QSND01000001">
    <property type="protein sequence ID" value="KAA6453129.1"/>
    <property type="molecule type" value="Genomic_DNA"/>
</dbReference>
<dbReference type="PANTHER" id="PTHR37312:SF1">
    <property type="entry name" value="MEMBRANE-BOUND ACYLTRANSFERASE YKRP-RELATED"/>
    <property type="match status" value="1"/>
</dbReference>
<dbReference type="AlphaFoldDB" id="A0A5M8RZ68"/>
<comment type="similarity">
    <text evidence="2">Belongs to the acyltransferase 3 family.</text>
</comment>
<dbReference type="RefSeq" id="WP_148955843.1">
    <property type="nucleotide sequence ID" value="NZ_QSND01000001.1"/>
</dbReference>
<dbReference type="InterPro" id="IPR052734">
    <property type="entry name" value="Nod_factor_acetyltransferase"/>
</dbReference>
<feature type="transmembrane region" description="Helical" evidence="3">
    <location>
        <begin position="156"/>
        <end position="173"/>
    </location>
</feature>
<dbReference type="InterPro" id="IPR002656">
    <property type="entry name" value="Acyl_transf_3_dom"/>
</dbReference>
<feature type="transmembrane region" description="Helical" evidence="3">
    <location>
        <begin position="108"/>
        <end position="126"/>
    </location>
</feature>
<accession>A0A5M8RZ68</accession>
<keyword evidence="5" id="KW-0012">Acyltransferase</keyword>
<evidence type="ECO:0000256" key="2">
    <source>
        <dbReference type="ARBA" id="ARBA00007400"/>
    </source>
</evidence>
<feature type="transmembrane region" description="Helical" evidence="3">
    <location>
        <begin position="71"/>
        <end position="93"/>
    </location>
</feature>
<keyword evidence="3" id="KW-1133">Transmembrane helix</keyword>